<dbReference type="GO" id="GO:0016151">
    <property type="term" value="F:nickel cation binding"/>
    <property type="evidence" value="ECO:0007669"/>
    <property type="project" value="UniProtKB-UniRule"/>
</dbReference>
<dbReference type="PROSITE" id="PS01249">
    <property type="entry name" value="HYPA"/>
    <property type="match status" value="1"/>
</dbReference>
<dbReference type="PIRSF" id="PIRSF004761">
    <property type="entry name" value="Hydrgn_mat_HypA"/>
    <property type="match status" value="1"/>
</dbReference>
<dbReference type="NCBIfam" id="TIGR00100">
    <property type="entry name" value="hypA"/>
    <property type="match status" value="1"/>
</dbReference>
<dbReference type="GO" id="GO:0008270">
    <property type="term" value="F:zinc ion binding"/>
    <property type="evidence" value="ECO:0007669"/>
    <property type="project" value="UniProtKB-UniRule"/>
</dbReference>
<evidence type="ECO:0000313" key="7">
    <source>
        <dbReference type="Proteomes" id="UP000280792"/>
    </source>
</evidence>
<evidence type="ECO:0000256" key="4">
    <source>
        <dbReference type="ARBA" id="ARBA00022833"/>
    </source>
</evidence>
<dbReference type="PANTHER" id="PTHR34535:SF3">
    <property type="entry name" value="HYDROGENASE MATURATION FACTOR HYPA"/>
    <property type="match status" value="1"/>
</dbReference>
<evidence type="ECO:0000256" key="5">
    <source>
        <dbReference type="HAMAP-Rule" id="MF_00213"/>
    </source>
</evidence>
<reference evidence="6 7" key="2">
    <citation type="submission" date="2018-12" db="EMBL/GenBank/DDBJ databases">
        <title>Simiduia agarivorans gen. nov., sp. nov., a marine, agarolytic bacterium isolated from shallow coastal water from Keelung, Taiwan.</title>
        <authorList>
            <person name="Shieh W.Y."/>
        </authorList>
    </citation>
    <scope>NUCLEOTIDE SEQUENCE [LARGE SCALE GENOMIC DNA]</scope>
    <source>
        <strain evidence="6 7">GTF-13</strain>
    </source>
</reference>
<dbReference type="EMBL" id="QWEZ01000001">
    <property type="protein sequence ID" value="RRJ85394.1"/>
    <property type="molecule type" value="Genomic_DNA"/>
</dbReference>
<comment type="caution">
    <text evidence="5">Lacks conserved residue(s) required for the propagation of feature annotation.</text>
</comment>
<dbReference type="GO" id="GO:0051604">
    <property type="term" value="P:protein maturation"/>
    <property type="evidence" value="ECO:0007669"/>
    <property type="project" value="InterPro"/>
</dbReference>
<dbReference type="Pfam" id="PF01155">
    <property type="entry name" value="HypA"/>
    <property type="match status" value="1"/>
</dbReference>
<evidence type="ECO:0000256" key="2">
    <source>
        <dbReference type="ARBA" id="ARBA00022596"/>
    </source>
</evidence>
<keyword evidence="3 5" id="KW-0479">Metal-binding</keyword>
<dbReference type="Gene3D" id="3.30.2320.80">
    <property type="match status" value="1"/>
</dbReference>
<protein>
    <recommendedName>
        <fullName evidence="5">Hydrogenase maturation factor HypA</fullName>
    </recommendedName>
</protein>
<evidence type="ECO:0000256" key="1">
    <source>
        <dbReference type="ARBA" id="ARBA00010748"/>
    </source>
</evidence>
<sequence>MSLAEGVVQILEEYADKQGFARVKTVWLEIGRLSNVEVDSMRFCFEAVCRGTLAEGAQLEVIETPGRGYCLDCFQSVEHNARFDPCPLCSGYKVQATEGTEMRVKELEVE</sequence>
<dbReference type="InterPro" id="IPR020538">
    <property type="entry name" value="Hydgase_Ni_incorp_HypA/HybF_CS"/>
</dbReference>
<organism evidence="6 7">
    <name type="scientific">Aestuariirhabdus litorea</name>
    <dbReference type="NCBI Taxonomy" id="2528527"/>
    <lineage>
        <taxon>Bacteria</taxon>
        <taxon>Pseudomonadati</taxon>
        <taxon>Pseudomonadota</taxon>
        <taxon>Gammaproteobacteria</taxon>
        <taxon>Oceanospirillales</taxon>
        <taxon>Aestuariirhabdaceae</taxon>
        <taxon>Aestuariirhabdus</taxon>
    </lineage>
</organism>
<dbReference type="PANTHER" id="PTHR34535">
    <property type="entry name" value="HYDROGENASE MATURATION FACTOR HYPA"/>
    <property type="match status" value="1"/>
</dbReference>
<dbReference type="Proteomes" id="UP000280792">
    <property type="component" value="Unassembled WGS sequence"/>
</dbReference>
<reference evidence="6 7" key="1">
    <citation type="submission" date="2018-08" db="EMBL/GenBank/DDBJ databases">
        <authorList>
            <person name="Khan S.A."/>
        </authorList>
    </citation>
    <scope>NUCLEOTIDE SEQUENCE [LARGE SCALE GENOMIC DNA]</scope>
    <source>
        <strain evidence="6 7">GTF-13</strain>
    </source>
</reference>
<dbReference type="InterPro" id="IPR000688">
    <property type="entry name" value="HypA/HybF"/>
</dbReference>
<feature type="binding site" evidence="5">
    <location>
        <position position="89"/>
    </location>
    <ligand>
        <name>Zn(2+)</name>
        <dbReference type="ChEBI" id="CHEBI:29105"/>
    </ligand>
</feature>
<keyword evidence="4 5" id="KW-0862">Zinc</keyword>
<evidence type="ECO:0000256" key="3">
    <source>
        <dbReference type="ARBA" id="ARBA00022723"/>
    </source>
</evidence>
<dbReference type="HAMAP" id="MF_00213">
    <property type="entry name" value="HypA_HybF"/>
    <property type="match status" value="1"/>
</dbReference>
<dbReference type="AlphaFoldDB" id="A0A3P3VSH3"/>
<keyword evidence="7" id="KW-1185">Reference proteome</keyword>
<comment type="similarity">
    <text evidence="1 5">Belongs to the HypA/HybF family.</text>
</comment>
<keyword evidence="2 5" id="KW-0533">Nickel</keyword>
<gene>
    <name evidence="5 6" type="primary">hypA</name>
    <name evidence="6" type="ORF">D0544_00640</name>
</gene>
<comment type="function">
    <text evidence="5">Involved in the maturation of [NiFe] hydrogenases. Required for nickel insertion into the metal center of the hydrogenase.</text>
</comment>
<name>A0A3P3VSH3_9GAMM</name>
<feature type="binding site" evidence="5">
    <location>
        <position position="86"/>
    </location>
    <ligand>
        <name>Zn(2+)</name>
        <dbReference type="ChEBI" id="CHEBI:29105"/>
    </ligand>
</feature>
<proteinExistence type="inferred from homology"/>
<evidence type="ECO:0000313" key="6">
    <source>
        <dbReference type="EMBL" id="RRJ85394.1"/>
    </source>
</evidence>
<comment type="caution">
    <text evidence="6">The sequence shown here is derived from an EMBL/GenBank/DDBJ whole genome shotgun (WGS) entry which is preliminary data.</text>
</comment>
<feature type="binding site" evidence="5">
    <location>
        <position position="70"/>
    </location>
    <ligand>
        <name>Zn(2+)</name>
        <dbReference type="ChEBI" id="CHEBI:29105"/>
    </ligand>
</feature>
<accession>A0A3P3VSH3</accession>
<feature type="binding site" evidence="5">
    <location>
        <position position="73"/>
    </location>
    <ligand>
        <name>Zn(2+)</name>
        <dbReference type="ChEBI" id="CHEBI:29105"/>
    </ligand>
</feature>